<proteinExistence type="inferred from homology"/>
<dbReference type="Proteomes" id="UP000836841">
    <property type="component" value="Unassembled WGS sequence"/>
</dbReference>
<evidence type="ECO:0000313" key="6">
    <source>
        <dbReference type="Proteomes" id="UP000836841"/>
    </source>
</evidence>
<gene>
    <name evidence="5" type="ORF">TAV2_LOCUS12075</name>
</gene>
<evidence type="ECO:0000256" key="3">
    <source>
        <dbReference type="RuleBase" id="RU361155"/>
    </source>
</evidence>
<reference evidence="5 6" key="1">
    <citation type="submission" date="2022-03" db="EMBL/GenBank/DDBJ databases">
        <authorList>
            <person name="Nunn A."/>
            <person name="Chopra R."/>
            <person name="Nunn A."/>
            <person name="Contreras Garrido A."/>
        </authorList>
    </citation>
    <scope>NUCLEOTIDE SEQUENCE [LARGE SCALE GENOMIC DNA]</scope>
</reference>
<protein>
    <recommendedName>
        <fullName evidence="3">Sulfotransferase</fullName>
        <ecNumber evidence="3">2.8.2.-</ecNumber>
    </recommendedName>
</protein>
<dbReference type="InterPro" id="IPR027417">
    <property type="entry name" value="P-loop_NTPase"/>
</dbReference>
<dbReference type="Gene3D" id="3.40.50.300">
    <property type="entry name" value="P-loop containing nucleotide triphosphate hydrolases"/>
    <property type="match status" value="1"/>
</dbReference>
<name>A0AAU9S890_THLAR</name>
<dbReference type="EC" id="2.8.2.-" evidence="3"/>
<dbReference type="AlphaFoldDB" id="A0AAU9S890"/>
<dbReference type="GO" id="GO:0008146">
    <property type="term" value="F:sulfotransferase activity"/>
    <property type="evidence" value="ECO:0007669"/>
    <property type="project" value="InterPro"/>
</dbReference>
<evidence type="ECO:0000259" key="4">
    <source>
        <dbReference type="Pfam" id="PF00685"/>
    </source>
</evidence>
<accession>A0AAU9S890</accession>
<comment type="similarity">
    <text evidence="1 3">Belongs to the sulfotransferase 1 family.</text>
</comment>
<organism evidence="5 6">
    <name type="scientific">Thlaspi arvense</name>
    <name type="common">Field penny-cress</name>
    <dbReference type="NCBI Taxonomy" id="13288"/>
    <lineage>
        <taxon>Eukaryota</taxon>
        <taxon>Viridiplantae</taxon>
        <taxon>Streptophyta</taxon>
        <taxon>Embryophyta</taxon>
        <taxon>Tracheophyta</taxon>
        <taxon>Spermatophyta</taxon>
        <taxon>Magnoliopsida</taxon>
        <taxon>eudicotyledons</taxon>
        <taxon>Gunneridae</taxon>
        <taxon>Pentapetalae</taxon>
        <taxon>rosids</taxon>
        <taxon>malvids</taxon>
        <taxon>Brassicales</taxon>
        <taxon>Brassicaceae</taxon>
        <taxon>Thlaspideae</taxon>
        <taxon>Thlaspi</taxon>
    </lineage>
</organism>
<feature type="domain" description="Sulfotransferase" evidence="4">
    <location>
        <begin position="3"/>
        <end position="216"/>
    </location>
</feature>
<keyword evidence="6" id="KW-1185">Reference proteome</keyword>
<dbReference type="PANTHER" id="PTHR11783">
    <property type="entry name" value="SULFOTRANSFERASE SULT"/>
    <property type="match status" value="1"/>
</dbReference>
<keyword evidence="2 3" id="KW-0808">Transferase</keyword>
<evidence type="ECO:0000256" key="2">
    <source>
        <dbReference type="ARBA" id="ARBA00022679"/>
    </source>
</evidence>
<evidence type="ECO:0000256" key="1">
    <source>
        <dbReference type="ARBA" id="ARBA00005771"/>
    </source>
</evidence>
<dbReference type="EMBL" id="CAJVSB020000625">
    <property type="protein sequence ID" value="CAH2056968.1"/>
    <property type="molecule type" value="Genomic_DNA"/>
</dbReference>
<sequence length="225" mass="25732">MPHDCVPLLEVDIAQKGEHPELPLLSTHLPYSALANSISSSGCKIVYICRDPKDAFVSYWNFARRAKPGFESLPLDVMFELFCRGISLYGPCWDHILGYWKASLDQPERVLFLKYEDMKRETSAHVKRLAEFIGHPFDSEENREGLVERIVELCSFENLSNLKVNSQGKHRQGTPVAIKNNTYFRKGEVGDWKNHLTAEMARHMDRITEQKLGSWGLKLNDAPTP</sequence>
<dbReference type="InterPro" id="IPR000863">
    <property type="entry name" value="Sulfotransferase_dom"/>
</dbReference>
<comment type="caution">
    <text evidence="5">The sequence shown here is derived from an EMBL/GenBank/DDBJ whole genome shotgun (WGS) entry which is preliminary data.</text>
</comment>
<evidence type="ECO:0000313" key="5">
    <source>
        <dbReference type="EMBL" id="CAH2056968.1"/>
    </source>
</evidence>
<dbReference type="Pfam" id="PF00685">
    <property type="entry name" value="Sulfotransfer_1"/>
    <property type="match status" value="1"/>
</dbReference>
<dbReference type="SUPFAM" id="SSF52540">
    <property type="entry name" value="P-loop containing nucleoside triphosphate hydrolases"/>
    <property type="match status" value="1"/>
</dbReference>